<dbReference type="RefSeq" id="WP_255916057.1">
    <property type="nucleotide sequence ID" value="NZ_JANFQO010000022.1"/>
</dbReference>
<sequence>MTEALSPRLPPAAVRSALGLALALALTAPAQAYDLLNEWPTKFKTKSGVEFGTRATLQYDTNHFSDDTLPNGTARFEDLETWRRKEVYLYARKSGSWELAAGYDFQSKLWVDAYLRLFNKEIGDFRIGQIKTPVGFDEGAIGSGSTTFMERALAVQAVNQGRRIGLDWTYEKIPGWLLNAGFFSGGDLNGDNDGTTWAARAVYNPVKTEDSVVHLGIAGSIEDRDDEVARIRARPEANLTAIRLVDTGNLSRTEQIRRFGLEGAWAQGPFSLQAEYLTIGAERRNAADFSGKGAYAYASWVLTGENRPYKSGAFSNVKPKNSYGAVEAALRFSTLDLNDGLTRGGKQHDWTLGLNWYLGQHIKLQANYIRAFSDRGNLSLDPKITELRAQVYF</sequence>
<evidence type="ECO:0000256" key="1">
    <source>
        <dbReference type="SAM" id="SignalP"/>
    </source>
</evidence>
<dbReference type="InterPro" id="IPR023614">
    <property type="entry name" value="Porin_dom_sf"/>
</dbReference>
<proteinExistence type="predicted"/>
<evidence type="ECO:0000313" key="2">
    <source>
        <dbReference type="EMBL" id="MCQ4166868.1"/>
    </source>
</evidence>
<dbReference type="Pfam" id="PF07396">
    <property type="entry name" value="Porin_O_P"/>
    <property type="match status" value="1"/>
</dbReference>
<dbReference type="InterPro" id="IPR010870">
    <property type="entry name" value="Porin_O/P"/>
</dbReference>
<reference evidence="2" key="1">
    <citation type="submission" date="2022-07" db="EMBL/GenBank/DDBJ databases">
        <title>Tahibacter sp., a new gammaproteobacterium isolated from the silt sample collected at pig farm.</title>
        <authorList>
            <person name="Chen H."/>
        </authorList>
    </citation>
    <scope>NUCLEOTIDE SEQUENCE</scope>
    <source>
        <strain evidence="2">P2K</strain>
    </source>
</reference>
<keyword evidence="1" id="KW-0732">Signal</keyword>
<organism evidence="2 3">
    <name type="scientific">Tahibacter harae</name>
    <dbReference type="NCBI Taxonomy" id="2963937"/>
    <lineage>
        <taxon>Bacteria</taxon>
        <taxon>Pseudomonadati</taxon>
        <taxon>Pseudomonadota</taxon>
        <taxon>Gammaproteobacteria</taxon>
        <taxon>Lysobacterales</taxon>
        <taxon>Rhodanobacteraceae</taxon>
        <taxon>Tahibacter</taxon>
    </lineage>
</organism>
<evidence type="ECO:0000313" key="3">
    <source>
        <dbReference type="Proteomes" id="UP001165498"/>
    </source>
</evidence>
<gene>
    <name evidence="2" type="ORF">NM961_19315</name>
</gene>
<comment type="caution">
    <text evidence="2">The sequence shown here is derived from an EMBL/GenBank/DDBJ whole genome shotgun (WGS) entry which is preliminary data.</text>
</comment>
<accession>A0ABT1QX46</accession>
<dbReference type="Gene3D" id="2.40.160.10">
    <property type="entry name" value="Porin"/>
    <property type="match status" value="1"/>
</dbReference>
<keyword evidence="3" id="KW-1185">Reference proteome</keyword>
<dbReference type="Proteomes" id="UP001165498">
    <property type="component" value="Unassembled WGS sequence"/>
</dbReference>
<protein>
    <submittedName>
        <fullName evidence="2">Porin</fullName>
    </submittedName>
</protein>
<feature type="chain" id="PRO_5046191645" evidence="1">
    <location>
        <begin position="33"/>
        <end position="393"/>
    </location>
</feature>
<name>A0ABT1QX46_9GAMM</name>
<feature type="signal peptide" evidence="1">
    <location>
        <begin position="1"/>
        <end position="32"/>
    </location>
</feature>
<dbReference type="SUPFAM" id="SSF56935">
    <property type="entry name" value="Porins"/>
    <property type="match status" value="1"/>
</dbReference>
<dbReference type="EMBL" id="JANFQO010000022">
    <property type="protein sequence ID" value="MCQ4166868.1"/>
    <property type="molecule type" value="Genomic_DNA"/>
</dbReference>